<evidence type="ECO:0000313" key="2">
    <source>
        <dbReference type="Proteomes" id="UP001154252"/>
    </source>
</evidence>
<proteinExistence type="predicted"/>
<name>A0A9W4K5S4_9EURO</name>
<evidence type="ECO:0000313" key="1">
    <source>
        <dbReference type="EMBL" id="CAG8884750.1"/>
    </source>
</evidence>
<gene>
    <name evidence="1" type="ORF">PEGY_LOCUS397</name>
</gene>
<accession>A0A9W4K5S4</accession>
<dbReference type="EMBL" id="CAJVRC010000690">
    <property type="protein sequence ID" value="CAG8884750.1"/>
    <property type="molecule type" value="Genomic_DNA"/>
</dbReference>
<keyword evidence="2" id="KW-1185">Reference proteome</keyword>
<reference evidence="1" key="1">
    <citation type="submission" date="2021-07" db="EMBL/GenBank/DDBJ databases">
        <authorList>
            <person name="Branca A.L. A."/>
        </authorList>
    </citation>
    <scope>NUCLEOTIDE SEQUENCE</scope>
</reference>
<dbReference type="AlphaFoldDB" id="A0A9W4K5S4"/>
<dbReference type="Proteomes" id="UP001154252">
    <property type="component" value="Unassembled WGS sequence"/>
</dbReference>
<feature type="non-terminal residue" evidence="1">
    <location>
        <position position="1"/>
    </location>
</feature>
<feature type="non-terminal residue" evidence="1">
    <location>
        <position position="61"/>
    </location>
</feature>
<organism evidence="1 2">
    <name type="scientific">Penicillium egyptiacum</name>
    <dbReference type="NCBI Taxonomy" id="1303716"/>
    <lineage>
        <taxon>Eukaryota</taxon>
        <taxon>Fungi</taxon>
        <taxon>Dikarya</taxon>
        <taxon>Ascomycota</taxon>
        <taxon>Pezizomycotina</taxon>
        <taxon>Eurotiomycetes</taxon>
        <taxon>Eurotiomycetidae</taxon>
        <taxon>Eurotiales</taxon>
        <taxon>Aspergillaceae</taxon>
        <taxon>Penicillium</taxon>
    </lineage>
</organism>
<protein>
    <submittedName>
        <fullName evidence="1">Uncharacterized protein</fullName>
    </submittedName>
</protein>
<sequence>DVLPRGRLADHTYPLGGKGTRIKHIDTMFAILWGWDGDGMQGELVERQHWASKPYRELFRR</sequence>
<comment type="caution">
    <text evidence="1">The sequence shown here is derived from an EMBL/GenBank/DDBJ whole genome shotgun (WGS) entry which is preliminary data.</text>
</comment>